<reference evidence="2 3" key="1">
    <citation type="submission" date="2019-09" db="EMBL/GenBank/DDBJ databases">
        <authorList>
            <person name="Cao W.R."/>
        </authorList>
    </citation>
    <scope>NUCLEOTIDE SEQUENCE [LARGE SCALE GENOMIC DNA]</scope>
    <source>
        <strain evidence="3">a4</strain>
    </source>
</reference>
<dbReference type="InterPro" id="IPR029058">
    <property type="entry name" value="AB_hydrolase_fold"/>
</dbReference>
<organism evidence="2 3">
    <name type="scientific">Tenacibaculum aiptasiae</name>
    <dbReference type="NCBI Taxonomy" id="426481"/>
    <lineage>
        <taxon>Bacteria</taxon>
        <taxon>Pseudomonadati</taxon>
        <taxon>Bacteroidota</taxon>
        <taxon>Flavobacteriia</taxon>
        <taxon>Flavobacteriales</taxon>
        <taxon>Flavobacteriaceae</taxon>
        <taxon>Tenacibaculum</taxon>
    </lineage>
</organism>
<dbReference type="OrthoDB" id="7172093at2"/>
<evidence type="ECO:0000313" key="3">
    <source>
        <dbReference type="Proteomes" id="UP000467305"/>
    </source>
</evidence>
<dbReference type="InterPro" id="IPR050266">
    <property type="entry name" value="AB_hydrolase_sf"/>
</dbReference>
<sequence length="292" mass="33207">MKKLATLLLVVLIQKSVLSQTTEKIYPFSVDITGKGKPIILIPGISCSGKIWRQTTEFLQKKYECHVITLAGFDNQKSIDLKNGFIPAVKKGVIAYINNELSEKPIIIGHSLGGFITLSIASSQPKLLSQVIIVDSYPFTPSIFNPSVTKETILSQAKQMKETILNVSDSLFYQQEVMKLKTMITDDKNIKRVSEWIMKSDRETVSQSIFELMTTDLRNELEKIEIPMLVLGSWYGLKNYGVTKDFVKQSFIKQYSGAMKCEIMLANKAKHFIMLDDPKWFHDKIKSFISYE</sequence>
<dbReference type="Pfam" id="PF00561">
    <property type="entry name" value="Abhydrolase_1"/>
    <property type="match status" value="1"/>
</dbReference>
<keyword evidence="2" id="KW-0378">Hydrolase</keyword>
<gene>
    <name evidence="2" type="ORF">F7018_14365</name>
</gene>
<dbReference type="Proteomes" id="UP000467305">
    <property type="component" value="Unassembled WGS sequence"/>
</dbReference>
<feature type="domain" description="AB hydrolase-1" evidence="1">
    <location>
        <begin position="37"/>
        <end position="192"/>
    </location>
</feature>
<dbReference type="SUPFAM" id="SSF53474">
    <property type="entry name" value="alpha/beta-Hydrolases"/>
    <property type="match status" value="1"/>
</dbReference>
<dbReference type="RefSeq" id="WP_150900793.1">
    <property type="nucleotide sequence ID" value="NZ_WAAU01000029.1"/>
</dbReference>
<keyword evidence="3" id="KW-1185">Reference proteome</keyword>
<comment type="caution">
    <text evidence="2">The sequence shown here is derived from an EMBL/GenBank/DDBJ whole genome shotgun (WGS) entry which is preliminary data.</text>
</comment>
<dbReference type="AlphaFoldDB" id="A0A7J5AAE5"/>
<dbReference type="GO" id="GO:0016787">
    <property type="term" value="F:hydrolase activity"/>
    <property type="evidence" value="ECO:0007669"/>
    <property type="project" value="UniProtKB-KW"/>
</dbReference>
<dbReference type="InterPro" id="IPR000073">
    <property type="entry name" value="AB_hydrolase_1"/>
</dbReference>
<evidence type="ECO:0000259" key="1">
    <source>
        <dbReference type="Pfam" id="PF00561"/>
    </source>
</evidence>
<dbReference type="Gene3D" id="3.40.50.1820">
    <property type="entry name" value="alpha/beta hydrolase"/>
    <property type="match status" value="1"/>
</dbReference>
<dbReference type="EMBL" id="WAAU01000029">
    <property type="protein sequence ID" value="KAB1154159.1"/>
    <property type="molecule type" value="Genomic_DNA"/>
</dbReference>
<accession>A0A7J5AAE5</accession>
<name>A0A7J5AAE5_9FLAO</name>
<protein>
    <submittedName>
        <fullName evidence="2">Alpha/beta hydrolase</fullName>
    </submittedName>
</protein>
<evidence type="ECO:0000313" key="2">
    <source>
        <dbReference type="EMBL" id="KAB1154159.1"/>
    </source>
</evidence>
<proteinExistence type="predicted"/>
<dbReference type="PANTHER" id="PTHR43798">
    <property type="entry name" value="MONOACYLGLYCEROL LIPASE"/>
    <property type="match status" value="1"/>
</dbReference>